<name>A0ACB7G1W0_MANES</name>
<sequence length="75" mass="8527">MSGHNTGDTSDPTFDLKDIYKAFMDSFQKLNSRMDNLEDNLRSSKGKSIQRDDDTHDPSYDEENEAQSAPVRITV</sequence>
<dbReference type="Proteomes" id="UP000091857">
    <property type="component" value="Chromosome 18"/>
</dbReference>
<keyword evidence="2" id="KW-1185">Reference proteome</keyword>
<evidence type="ECO:0000313" key="2">
    <source>
        <dbReference type="Proteomes" id="UP000091857"/>
    </source>
</evidence>
<protein>
    <submittedName>
        <fullName evidence="1">Uncharacterized protein</fullName>
    </submittedName>
</protein>
<evidence type="ECO:0000313" key="1">
    <source>
        <dbReference type="EMBL" id="KAG8633740.1"/>
    </source>
</evidence>
<dbReference type="EMBL" id="CM004404">
    <property type="protein sequence ID" value="KAG8633740.1"/>
    <property type="molecule type" value="Genomic_DNA"/>
</dbReference>
<proteinExistence type="predicted"/>
<gene>
    <name evidence="1" type="ORF">MANES_18G143187v8</name>
</gene>
<comment type="caution">
    <text evidence="1">The sequence shown here is derived from an EMBL/GenBank/DDBJ whole genome shotgun (WGS) entry which is preliminary data.</text>
</comment>
<organism evidence="1 2">
    <name type="scientific">Manihot esculenta</name>
    <name type="common">Cassava</name>
    <name type="synonym">Jatropha manihot</name>
    <dbReference type="NCBI Taxonomy" id="3983"/>
    <lineage>
        <taxon>Eukaryota</taxon>
        <taxon>Viridiplantae</taxon>
        <taxon>Streptophyta</taxon>
        <taxon>Embryophyta</taxon>
        <taxon>Tracheophyta</taxon>
        <taxon>Spermatophyta</taxon>
        <taxon>Magnoliopsida</taxon>
        <taxon>eudicotyledons</taxon>
        <taxon>Gunneridae</taxon>
        <taxon>Pentapetalae</taxon>
        <taxon>rosids</taxon>
        <taxon>fabids</taxon>
        <taxon>Malpighiales</taxon>
        <taxon>Euphorbiaceae</taxon>
        <taxon>Crotonoideae</taxon>
        <taxon>Manihoteae</taxon>
        <taxon>Manihot</taxon>
    </lineage>
</organism>
<accession>A0ACB7G1W0</accession>
<reference evidence="2" key="1">
    <citation type="journal article" date="2016" name="Nat. Biotechnol.">
        <title>Sequencing wild and cultivated cassava and related species reveals extensive interspecific hybridization and genetic diversity.</title>
        <authorList>
            <person name="Bredeson J.V."/>
            <person name="Lyons J.B."/>
            <person name="Prochnik S.E."/>
            <person name="Wu G.A."/>
            <person name="Ha C.M."/>
            <person name="Edsinger-Gonzales E."/>
            <person name="Grimwood J."/>
            <person name="Schmutz J."/>
            <person name="Rabbi I.Y."/>
            <person name="Egesi C."/>
            <person name="Nauluvula P."/>
            <person name="Lebot V."/>
            <person name="Ndunguru J."/>
            <person name="Mkamilo G."/>
            <person name="Bart R.S."/>
            <person name="Setter T.L."/>
            <person name="Gleadow R.M."/>
            <person name="Kulakow P."/>
            <person name="Ferguson M.E."/>
            <person name="Rounsley S."/>
            <person name="Rokhsar D.S."/>
        </authorList>
    </citation>
    <scope>NUCLEOTIDE SEQUENCE [LARGE SCALE GENOMIC DNA]</scope>
    <source>
        <strain evidence="2">cv. AM560-2</strain>
    </source>
</reference>